<dbReference type="GO" id="GO:0005737">
    <property type="term" value="C:cytoplasm"/>
    <property type="evidence" value="ECO:0007669"/>
    <property type="project" value="UniProtKB-SubCell"/>
</dbReference>
<comment type="subunit">
    <text evidence="5 16">Homodimer.</text>
</comment>
<dbReference type="AlphaFoldDB" id="A0A9C9ELV6"/>
<keyword evidence="7 16" id="KW-0963">Cytoplasm</keyword>
<evidence type="ECO:0000256" key="10">
    <source>
        <dbReference type="ARBA" id="ARBA00022777"/>
    </source>
</evidence>
<dbReference type="Gene3D" id="3.30.420.40">
    <property type="match status" value="2"/>
</dbReference>
<evidence type="ECO:0000256" key="4">
    <source>
        <dbReference type="ARBA" id="ARBA00005225"/>
    </source>
</evidence>
<dbReference type="GO" id="GO:0015937">
    <property type="term" value="P:coenzyme A biosynthetic process"/>
    <property type="evidence" value="ECO:0007669"/>
    <property type="project" value="UniProtKB-UniRule"/>
</dbReference>
<evidence type="ECO:0000256" key="9">
    <source>
        <dbReference type="ARBA" id="ARBA00022741"/>
    </source>
</evidence>
<dbReference type="EMBL" id="DRIG01000045">
    <property type="protein sequence ID" value="HEC78350.1"/>
    <property type="molecule type" value="Genomic_DNA"/>
</dbReference>
<evidence type="ECO:0000256" key="2">
    <source>
        <dbReference type="ARBA" id="ARBA00001958"/>
    </source>
</evidence>
<comment type="subcellular location">
    <subcellularLocation>
        <location evidence="3 16">Cytoplasm</location>
    </subcellularLocation>
</comment>
<dbReference type="Proteomes" id="UP000885826">
    <property type="component" value="Unassembled WGS sequence"/>
</dbReference>
<evidence type="ECO:0000256" key="12">
    <source>
        <dbReference type="ARBA" id="ARBA00022958"/>
    </source>
</evidence>
<reference evidence="17" key="1">
    <citation type="journal article" date="2020" name="mSystems">
        <title>Genome- and Community-Level Interaction Insights into Carbon Utilization and Element Cycling Functions of Hydrothermarchaeota in Hydrothermal Sediment.</title>
        <authorList>
            <person name="Zhou Z."/>
            <person name="Liu Y."/>
            <person name="Xu W."/>
            <person name="Pan J."/>
            <person name="Luo Z.H."/>
            <person name="Li M."/>
        </authorList>
    </citation>
    <scope>NUCLEOTIDE SEQUENCE</scope>
    <source>
        <strain evidence="17">HyVt-388</strain>
    </source>
</reference>
<protein>
    <recommendedName>
        <fullName evidence="15 16">Type III pantothenate kinase</fullName>
        <ecNumber evidence="6 16">2.7.1.33</ecNumber>
    </recommendedName>
    <alternativeName>
        <fullName evidence="16">PanK-III</fullName>
    </alternativeName>
    <alternativeName>
        <fullName evidence="16">Pantothenic acid kinase</fullName>
    </alternativeName>
</protein>
<comment type="catalytic activity">
    <reaction evidence="1 16">
        <text>(R)-pantothenate + ATP = (R)-4'-phosphopantothenate + ADP + H(+)</text>
        <dbReference type="Rhea" id="RHEA:16373"/>
        <dbReference type="ChEBI" id="CHEBI:10986"/>
        <dbReference type="ChEBI" id="CHEBI:15378"/>
        <dbReference type="ChEBI" id="CHEBI:29032"/>
        <dbReference type="ChEBI" id="CHEBI:30616"/>
        <dbReference type="ChEBI" id="CHEBI:456216"/>
        <dbReference type="EC" id="2.7.1.33"/>
    </reaction>
</comment>
<evidence type="ECO:0000256" key="8">
    <source>
        <dbReference type="ARBA" id="ARBA00022679"/>
    </source>
</evidence>
<dbReference type="PANTHER" id="PTHR34265:SF1">
    <property type="entry name" value="TYPE III PANTOTHENATE KINASE"/>
    <property type="match status" value="1"/>
</dbReference>
<feature type="binding site" evidence="16">
    <location>
        <position position="175"/>
    </location>
    <ligand>
        <name>substrate</name>
    </ligand>
</feature>
<evidence type="ECO:0000256" key="15">
    <source>
        <dbReference type="ARBA" id="ARBA00040883"/>
    </source>
</evidence>
<accession>A0A9C9ELV6</accession>
<dbReference type="Pfam" id="PF03309">
    <property type="entry name" value="Pan_kinase"/>
    <property type="match status" value="1"/>
</dbReference>
<feature type="active site" description="Proton acceptor" evidence="16">
    <location>
        <position position="100"/>
    </location>
</feature>
<feature type="binding site" evidence="16">
    <location>
        <position position="120"/>
    </location>
    <ligand>
        <name>K(+)</name>
        <dbReference type="ChEBI" id="CHEBI:29103"/>
    </ligand>
</feature>
<evidence type="ECO:0000313" key="18">
    <source>
        <dbReference type="Proteomes" id="UP000885826"/>
    </source>
</evidence>
<evidence type="ECO:0000256" key="6">
    <source>
        <dbReference type="ARBA" id="ARBA00012102"/>
    </source>
</evidence>
<dbReference type="InterPro" id="IPR004619">
    <property type="entry name" value="Type_III_PanK"/>
</dbReference>
<comment type="similarity">
    <text evidence="14 16">Belongs to the type III pantothenate kinase family.</text>
</comment>
<evidence type="ECO:0000256" key="14">
    <source>
        <dbReference type="ARBA" id="ARBA00038036"/>
    </source>
</evidence>
<feature type="binding site" evidence="16">
    <location>
        <begin position="98"/>
        <end position="101"/>
    </location>
    <ligand>
        <name>substrate</name>
    </ligand>
</feature>
<name>A0A9C9ELV6_UNCW3</name>
<feature type="binding site" evidence="16">
    <location>
        <position position="123"/>
    </location>
    <ligand>
        <name>ATP</name>
        <dbReference type="ChEBI" id="CHEBI:30616"/>
    </ligand>
</feature>
<keyword evidence="16" id="KW-0479">Metal-binding</keyword>
<evidence type="ECO:0000256" key="1">
    <source>
        <dbReference type="ARBA" id="ARBA00001206"/>
    </source>
</evidence>
<sequence>MVAAVDIGNSNIHCGLFRGRRLRKKIVYPLIHKNVVNKVIRELRREEIKGAAISSVVPSFTYRFAKLLQHNFGVLPIIVSAKTASFLKFDYYRPETLGADRIANAVGGLVRYRKNLIIIDFGTAVTFDVVLRNGRYLGGIIVPGALASLDSLVRQTALLKPVPYKERATLIGRSTEECIQSGIFNGTVAMVSGLVRQIKRRMKKRFLCVATGGWGERAARRIQEIDCFYSNLCLNGIMEIYYYNVEKRR</sequence>
<organism evidence="17 18">
    <name type="scientific">candidate division WOR-3 bacterium</name>
    <dbReference type="NCBI Taxonomy" id="2052148"/>
    <lineage>
        <taxon>Bacteria</taxon>
        <taxon>Bacteria division WOR-3</taxon>
    </lineage>
</organism>
<dbReference type="GO" id="GO:0046872">
    <property type="term" value="F:metal ion binding"/>
    <property type="evidence" value="ECO:0007669"/>
    <property type="project" value="UniProtKB-KW"/>
</dbReference>
<dbReference type="PANTHER" id="PTHR34265">
    <property type="entry name" value="TYPE III PANTOTHENATE KINASE"/>
    <property type="match status" value="1"/>
</dbReference>
<comment type="cofactor">
    <cofactor evidence="2">
        <name>K(+)</name>
        <dbReference type="ChEBI" id="CHEBI:29103"/>
    </cofactor>
</comment>
<dbReference type="InterPro" id="IPR043129">
    <property type="entry name" value="ATPase_NBD"/>
</dbReference>
<dbReference type="GO" id="GO:0004594">
    <property type="term" value="F:pantothenate kinase activity"/>
    <property type="evidence" value="ECO:0007669"/>
    <property type="project" value="UniProtKB-UniRule"/>
</dbReference>
<proteinExistence type="inferred from homology"/>
<feature type="binding site" evidence="16">
    <location>
        <begin position="6"/>
        <end position="13"/>
    </location>
    <ligand>
        <name>ATP</name>
        <dbReference type="ChEBI" id="CHEBI:30616"/>
    </ligand>
</feature>
<dbReference type="EC" id="2.7.1.33" evidence="6 16"/>
<dbReference type="CDD" id="cd24015">
    <property type="entry name" value="ASKHA_NBD_PanK-III"/>
    <property type="match status" value="1"/>
</dbReference>
<dbReference type="NCBIfam" id="TIGR00671">
    <property type="entry name" value="baf"/>
    <property type="match status" value="1"/>
</dbReference>
<keyword evidence="11 16" id="KW-0067">ATP-binding</keyword>
<keyword evidence="12 16" id="KW-0630">Potassium</keyword>
<evidence type="ECO:0000256" key="11">
    <source>
        <dbReference type="ARBA" id="ARBA00022840"/>
    </source>
</evidence>
<evidence type="ECO:0000256" key="3">
    <source>
        <dbReference type="ARBA" id="ARBA00004496"/>
    </source>
</evidence>
<evidence type="ECO:0000256" key="13">
    <source>
        <dbReference type="ARBA" id="ARBA00022993"/>
    </source>
</evidence>
<comment type="pathway">
    <text evidence="4 16">Cofactor biosynthesis; coenzyme A biosynthesis; CoA from (R)-pantothenate: step 1/5.</text>
</comment>
<keyword evidence="8 16" id="KW-0808">Transferase</keyword>
<evidence type="ECO:0000313" key="17">
    <source>
        <dbReference type="EMBL" id="HEC78350.1"/>
    </source>
</evidence>
<comment type="function">
    <text evidence="16">Catalyzes the phosphorylation of pantothenate (Pan), the first step in CoA biosynthesis.</text>
</comment>
<dbReference type="HAMAP" id="MF_01274">
    <property type="entry name" value="Pantothen_kinase_3"/>
    <property type="match status" value="1"/>
</dbReference>
<evidence type="ECO:0000256" key="5">
    <source>
        <dbReference type="ARBA" id="ARBA00011738"/>
    </source>
</evidence>
<keyword evidence="9 16" id="KW-0547">Nucleotide-binding</keyword>
<comment type="caution">
    <text evidence="17">The sequence shown here is derived from an EMBL/GenBank/DDBJ whole genome shotgun (WGS) entry which is preliminary data.</text>
</comment>
<keyword evidence="13 16" id="KW-0173">Coenzyme A biosynthesis</keyword>
<dbReference type="SUPFAM" id="SSF53067">
    <property type="entry name" value="Actin-like ATPase domain"/>
    <property type="match status" value="2"/>
</dbReference>
<evidence type="ECO:0000256" key="16">
    <source>
        <dbReference type="HAMAP-Rule" id="MF_01274"/>
    </source>
</evidence>
<gene>
    <name evidence="16" type="primary">coaX</name>
    <name evidence="17" type="ORF">ENI34_04305</name>
</gene>
<keyword evidence="10 16" id="KW-0418">Kinase</keyword>
<evidence type="ECO:0000256" key="7">
    <source>
        <dbReference type="ARBA" id="ARBA00022490"/>
    </source>
</evidence>
<feature type="binding site" evidence="16">
    <location>
        <position position="91"/>
    </location>
    <ligand>
        <name>substrate</name>
    </ligand>
</feature>
<dbReference type="GO" id="GO:0005524">
    <property type="term" value="F:ATP binding"/>
    <property type="evidence" value="ECO:0007669"/>
    <property type="project" value="UniProtKB-UniRule"/>
</dbReference>
<comment type="cofactor">
    <cofactor evidence="16">
        <name>NH4(+)</name>
        <dbReference type="ChEBI" id="CHEBI:28938"/>
    </cofactor>
    <cofactor evidence="16">
        <name>K(+)</name>
        <dbReference type="ChEBI" id="CHEBI:29103"/>
    </cofactor>
    <text evidence="16">A monovalent cation. Ammonium or potassium.</text>
</comment>